<dbReference type="SUPFAM" id="SSF53187">
    <property type="entry name" value="Zn-dependent exopeptidases"/>
    <property type="match status" value="1"/>
</dbReference>
<keyword evidence="3" id="KW-0645">Protease</keyword>
<dbReference type="Proteomes" id="UP000298616">
    <property type="component" value="Chromosome"/>
</dbReference>
<dbReference type="InterPro" id="IPR029062">
    <property type="entry name" value="Class_I_gatase-like"/>
</dbReference>
<dbReference type="KEGG" id="fpf:DCC35_00420"/>
<evidence type="ECO:0000313" key="4">
    <source>
        <dbReference type="Proteomes" id="UP000298616"/>
    </source>
</evidence>
<dbReference type="SUPFAM" id="SSF52317">
    <property type="entry name" value="Class I glutamine amidotransferase-like"/>
    <property type="match status" value="1"/>
</dbReference>
<reference evidence="3 4" key="1">
    <citation type="submission" date="2018-04" db="EMBL/GenBank/DDBJ databases">
        <title>Complete genome uncultured novel isolate.</title>
        <authorList>
            <person name="Merlino G."/>
        </authorList>
    </citation>
    <scope>NUCLEOTIDE SEQUENCE [LARGE SCALE GENOMIC DNA]</scope>
    <source>
        <strain evidence="4">R1DC9</strain>
    </source>
</reference>
<dbReference type="GO" id="GO:0004181">
    <property type="term" value="F:metallocarboxypeptidase activity"/>
    <property type="evidence" value="ECO:0007669"/>
    <property type="project" value="InterPro"/>
</dbReference>
<dbReference type="CDD" id="cd03143">
    <property type="entry name" value="A4_beta-galactosidase_middle_domain"/>
    <property type="match status" value="1"/>
</dbReference>
<keyword evidence="4" id="KW-1185">Reference proteome</keyword>
<keyword evidence="1" id="KW-0732">Signal</keyword>
<evidence type="ECO:0000313" key="3">
    <source>
        <dbReference type="EMBL" id="QCK13320.1"/>
    </source>
</evidence>
<organism evidence="3 4">
    <name type="scientific">Mangrovivirga cuniculi</name>
    <dbReference type="NCBI Taxonomy" id="2715131"/>
    <lineage>
        <taxon>Bacteria</taxon>
        <taxon>Pseudomonadati</taxon>
        <taxon>Bacteroidota</taxon>
        <taxon>Cytophagia</taxon>
        <taxon>Cytophagales</taxon>
        <taxon>Mangrovivirgaceae</taxon>
        <taxon>Mangrovivirga</taxon>
    </lineage>
</organism>
<dbReference type="GO" id="GO:0008270">
    <property type="term" value="F:zinc ion binding"/>
    <property type="evidence" value="ECO:0007669"/>
    <property type="project" value="InterPro"/>
</dbReference>
<protein>
    <submittedName>
        <fullName evidence="3">Zinc carboxypeptidase</fullName>
    </submittedName>
</protein>
<gene>
    <name evidence="3" type="ORF">DCC35_00420</name>
</gene>
<dbReference type="SMART" id="SM00631">
    <property type="entry name" value="Zn_pept"/>
    <property type="match status" value="1"/>
</dbReference>
<keyword evidence="3" id="KW-0378">Hydrolase</keyword>
<dbReference type="Gene3D" id="3.40.50.880">
    <property type="match status" value="1"/>
</dbReference>
<dbReference type="InterPro" id="IPR000834">
    <property type="entry name" value="Peptidase_M14"/>
</dbReference>
<feature type="domain" description="Peptidase M14" evidence="2">
    <location>
        <begin position="52"/>
        <end position="369"/>
    </location>
</feature>
<dbReference type="Pfam" id="PF00246">
    <property type="entry name" value="Peptidase_M14"/>
    <property type="match status" value="1"/>
</dbReference>
<proteinExistence type="predicted"/>
<dbReference type="RefSeq" id="WP_137088917.1">
    <property type="nucleotide sequence ID" value="NZ_CP028923.1"/>
</dbReference>
<dbReference type="CDD" id="cd06238">
    <property type="entry name" value="M14-like"/>
    <property type="match status" value="1"/>
</dbReference>
<feature type="signal peptide" evidence="1">
    <location>
        <begin position="1"/>
        <end position="19"/>
    </location>
</feature>
<name>A0A4D7JIW9_9BACT</name>
<evidence type="ECO:0000259" key="2">
    <source>
        <dbReference type="SMART" id="SM00631"/>
    </source>
</evidence>
<sequence length="846" mass="96085">MNRISILVLFFLCCQNVFSQVELSYYLPEGQSYDESVVKPSEVLGFEVGEWHASHDKIVSYAYELSESSPRVKLFKTGETYEKRPTLLMVISHPDNIARLDEIKQKRALITDGDPSNDPNLSDIPLVVWMGYSVHGNEASGANAGLLSAYHFAAGQGEVLEDLKDVVILIDPAINPDGIQRFSTWVNSNRNLTETADPNHREFDESYPRGRTNHYWFDLNRDWLPVQLPSSKARIAYFQQWMPNVLTDHHEMGSNSTFFFQPGIPQRTHPLTPGMNQDLTERIGEFHAEALDKIGSLYYTKESFDDFYYGKGSTYPDIQGSIGILFEQASARGHAQKTVNGILRFPFGIRNQFTTSLSTFRAAKELKEELLRYQSEFYDNSLEDASDDSKTGLIFGAEHDPVRARNLAEIFKRHNVKIYETAKDYSANGKKYKKGEAYVVPFDQPKYRLIKAMTETRTEFTDSLFYDISAWSYLLSFNLDHNYFERNIDSNLIGNEFTLEEESRPDISPSDYAYIIDWRDYYSPAMAYQLLNKGVRIKYSAKKFTLPDGSVMPEGTLIVPVENQQLSSDQIFTLVNEYQKNYQIKVHGVNTGYTQGINLGSPNMDNLSKPNVLLVAGDGVNSYDAGEIWHLFDVRMEMPVTIVAPDRLDNINLSKYSVIVMPDGSYRTVDGGGKSLKQWVQSGGMIVAMRDAGGYLKKLGLNNAEYTKEEDDTTQVQIPYALRHRYRGAQYIGGNIFKANLDLTHPLAYGYSDSELPMFRRNTTVMEVSKKNPYVNPVTYTSDPLMSGYISTENLERLSETAAVHVSRYGGGKVIVFSDNLNFRAFWYGTNKMFLNAVFFGKNIGR</sequence>
<dbReference type="GO" id="GO:0006508">
    <property type="term" value="P:proteolysis"/>
    <property type="evidence" value="ECO:0007669"/>
    <property type="project" value="InterPro"/>
</dbReference>
<keyword evidence="3" id="KW-0121">Carboxypeptidase</keyword>
<feature type="chain" id="PRO_5020483445" evidence="1">
    <location>
        <begin position="20"/>
        <end position="846"/>
    </location>
</feature>
<accession>A0A4D7JIW9</accession>
<dbReference type="Gene3D" id="3.40.630.10">
    <property type="entry name" value="Zn peptidases"/>
    <property type="match status" value="1"/>
</dbReference>
<dbReference type="AlphaFoldDB" id="A0A4D7JIW9"/>
<dbReference type="OrthoDB" id="9758209at2"/>
<dbReference type="EMBL" id="CP028923">
    <property type="protein sequence ID" value="QCK13320.1"/>
    <property type="molecule type" value="Genomic_DNA"/>
</dbReference>
<evidence type="ECO:0000256" key="1">
    <source>
        <dbReference type="SAM" id="SignalP"/>
    </source>
</evidence>